<dbReference type="Proteomes" id="UP000216411">
    <property type="component" value="Unassembled WGS sequence"/>
</dbReference>
<dbReference type="Proteomes" id="UP000247523">
    <property type="component" value="Unassembled WGS sequence"/>
</dbReference>
<dbReference type="PANTHER" id="PTHR43201">
    <property type="entry name" value="ACYL-COA SYNTHETASE"/>
    <property type="match status" value="1"/>
</dbReference>
<dbReference type="Gene3D" id="3.40.50.12780">
    <property type="entry name" value="N-terminal domain of ligase-like"/>
    <property type="match status" value="1"/>
</dbReference>
<name>A0A255I964_9FIRM</name>
<dbReference type="RefSeq" id="WP_094378421.1">
    <property type="nucleotide sequence ID" value="NZ_NOKA02000037.1"/>
</dbReference>
<keyword evidence="2" id="KW-0436">Ligase</keyword>
<gene>
    <name evidence="5" type="ORF">C8E03_111103</name>
    <name evidence="6" type="ORF">CG710_014695</name>
</gene>
<evidence type="ECO:0000256" key="1">
    <source>
        <dbReference type="ARBA" id="ARBA00006432"/>
    </source>
</evidence>
<evidence type="ECO:0000256" key="2">
    <source>
        <dbReference type="ARBA" id="ARBA00022598"/>
    </source>
</evidence>
<organism evidence="5 8">
    <name type="scientific">Lachnotalea glycerini</name>
    <dbReference type="NCBI Taxonomy" id="1763509"/>
    <lineage>
        <taxon>Bacteria</taxon>
        <taxon>Bacillati</taxon>
        <taxon>Bacillota</taxon>
        <taxon>Clostridia</taxon>
        <taxon>Lachnospirales</taxon>
        <taxon>Lachnospiraceae</taxon>
        <taxon>Lachnotalea</taxon>
    </lineage>
</organism>
<dbReference type="EMBL" id="NOKA02000037">
    <property type="protein sequence ID" value="RDY30443.1"/>
    <property type="molecule type" value="Genomic_DNA"/>
</dbReference>
<evidence type="ECO:0000259" key="3">
    <source>
        <dbReference type="Pfam" id="PF00501"/>
    </source>
</evidence>
<accession>A0A255I964</accession>
<dbReference type="InterPro" id="IPR042099">
    <property type="entry name" value="ANL_N_sf"/>
</dbReference>
<dbReference type="InterPro" id="IPR000873">
    <property type="entry name" value="AMP-dep_synth/lig_dom"/>
</dbReference>
<dbReference type="GO" id="GO:0006631">
    <property type="term" value="P:fatty acid metabolic process"/>
    <property type="evidence" value="ECO:0007669"/>
    <property type="project" value="TreeGrafter"/>
</dbReference>
<dbReference type="Gene3D" id="3.30.300.30">
    <property type="match status" value="1"/>
</dbReference>
<dbReference type="OrthoDB" id="9757771at2"/>
<evidence type="ECO:0000259" key="4">
    <source>
        <dbReference type="Pfam" id="PF13193"/>
    </source>
</evidence>
<feature type="domain" description="AMP-dependent synthetase/ligase" evidence="3">
    <location>
        <begin position="82"/>
        <end position="282"/>
    </location>
</feature>
<dbReference type="Pfam" id="PF13193">
    <property type="entry name" value="AMP-binding_C"/>
    <property type="match status" value="1"/>
</dbReference>
<dbReference type="InterPro" id="IPR045851">
    <property type="entry name" value="AMP-bd_C_sf"/>
</dbReference>
<sequence length="420" mass="47464">MVMQGKKDYLELMKQIPAEQIALILESRLYTFGMLVSRAENLRLCKGLESSDGHYIYIIQSLDIEEQLINFLACSGTQAVPVIVPCDVQVSQQLLETKVPKEACMAVMTSGTTGQNKLLFRTLKSWEGYFHIQNKIFGMGDKSSIFMHGSLAFTGNLNLYLAQLITGGTVIAEKTFDPRRWREEIEAYRADVIYLIPTKLCSLKKAYHKKKYYNNSVKSIICGSQSLGGREAEELKQVFRNSSVTLYYGASELNYITYVKDSQMGEDKTLIGKPFPEVRVWVERGKICVNTIYGVIGTKAKERIGDCGHFDQDGMLYFDGREDGICNVNGRKVLTVKIENELESIPGIAQAAVKVVKKRGHDMLAAWVVAEEQGKPDMSQVRQHLQTKLPSWEVPKAVYFMKELPQNESGKILKRKLQRV</sequence>
<dbReference type="GO" id="GO:0031956">
    <property type="term" value="F:medium-chain fatty acid-CoA ligase activity"/>
    <property type="evidence" value="ECO:0007669"/>
    <property type="project" value="TreeGrafter"/>
</dbReference>
<reference evidence="5 8" key="2">
    <citation type="submission" date="2018-05" db="EMBL/GenBank/DDBJ databases">
        <title>Genomic Encyclopedia of Type Strains, Phase IV (KMG-IV): sequencing the most valuable type-strain genomes for metagenomic binning, comparative biology and taxonomic classification.</title>
        <authorList>
            <person name="Goeker M."/>
        </authorList>
    </citation>
    <scope>NUCLEOTIDE SEQUENCE [LARGE SCALE GENOMIC DNA]</scope>
    <source>
        <strain evidence="5 8">DSM 28816</strain>
    </source>
</reference>
<comment type="caution">
    <text evidence="5">The sequence shown here is derived from an EMBL/GenBank/DDBJ whole genome shotgun (WGS) entry which is preliminary data.</text>
</comment>
<dbReference type="EMBL" id="QICS01000011">
    <property type="protein sequence ID" value="PXV86903.1"/>
    <property type="molecule type" value="Genomic_DNA"/>
</dbReference>
<evidence type="ECO:0000313" key="5">
    <source>
        <dbReference type="EMBL" id="PXV86903.1"/>
    </source>
</evidence>
<feature type="domain" description="AMP-binding enzyme C-terminal" evidence="4">
    <location>
        <begin position="337"/>
        <end position="411"/>
    </location>
</feature>
<dbReference type="PANTHER" id="PTHR43201:SF5">
    <property type="entry name" value="MEDIUM-CHAIN ACYL-COA LIGASE ACSF2, MITOCHONDRIAL"/>
    <property type="match status" value="1"/>
</dbReference>
<dbReference type="Pfam" id="PF00501">
    <property type="entry name" value="AMP-binding"/>
    <property type="match status" value="1"/>
</dbReference>
<evidence type="ECO:0000313" key="8">
    <source>
        <dbReference type="Proteomes" id="UP000247523"/>
    </source>
</evidence>
<dbReference type="SUPFAM" id="SSF56801">
    <property type="entry name" value="Acetyl-CoA synthetase-like"/>
    <property type="match status" value="1"/>
</dbReference>
<protein>
    <submittedName>
        <fullName evidence="5">Long-chain acyl-CoA synthetase</fullName>
    </submittedName>
</protein>
<evidence type="ECO:0000313" key="6">
    <source>
        <dbReference type="EMBL" id="RDY30443.1"/>
    </source>
</evidence>
<comment type="similarity">
    <text evidence="1">Belongs to the ATP-dependent AMP-binding enzyme family.</text>
</comment>
<dbReference type="InterPro" id="IPR025110">
    <property type="entry name" value="AMP-bd_C"/>
</dbReference>
<evidence type="ECO:0000313" key="7">
    <source>
        <dbReference type="Proteomes" id="UP000216411"/>
    </source>
</evidence>
<proteinExistence type="inferred from homology"/>
<reference evidence="6" key="3">
    <citation type="submission" date="2018-07" db="EMBL/GenBank/DDBJ databases">
        <authorList>
            <person name="Quirk P.G."/>
            <person name="Krulwich T.A."/>
        </authorList>
    </citation>
    <scope>NUCLEOTIDE SEQUENCE</scope>
    <source>
        <strain evidence="6">CCRI-19302</strain>
    </source>
</reference>
<keyword evidence="7" id="KW-1185">Reference proteome</keyword>
<dbReference type="AlphaFoldDB" id="A0A255I964"/>
<reference evidence="6 7" key="1">
    <citation type="journal article" date="2017" name="Genome Announc.">
        <title>Draft Genome Sequence of a Sporulating and Motile Strain of Lachnotalea glycerini Isolated from Water in Quebec City, Canada.</title>
        <authorList>
            <person name="Maheux A.F."/>
            <person name="Boudreau D.K."/>
            <person name="Berube E."/>
            <person name="Boissinot M."/>
            <person name="Raymond F."/>
            <person name="Brodeur S."/>
            <person name="Corbeil J."/>
            <person name="Isabel S."/>
            <person name="Omar R.F."/>
            <person name="Bergeron M.G."/>
        </authorList>
    </citation>
    <scope>NUCLEOTIDE SEQUENCE [LARGE SCALE GENOMIC DNA]</scope>
    <source>
        <strain evidence="6 7">CCRI-19302</strain>
    </source>
</reference>